<proteinExistence type="predicted"/>
<dbReference type="Proteomes" id="UP000243528">
    <property type="component" value="Unassembled WGS sequence"/>
</dbReference>
<comment type="caution">
    <text evidence="1">The sequence shown here is derived from an EMBL/GenBank/DDBJ whole genome shotgun (WGS) entry which is preliminary data.</text>
</comment>
<sequence>MDDVVLDVELLGTVRGIGWCRCVVEGDRQRGPFDRRERGLRPEILDLLLDPVGPAVAAGGGQFLDLLGQLVDASLQFLDPALLVADQVRELENVAAAQVIAVRGLGAGDQERASQRHDDRGGELPAAAVSGRLLHGEHLLSTISRRSGVGGSLYQRLR</sequence>
<keyword evidence="2" id="KW-1185">Reference proteome</keyword>
<dbReference type="RefSeq" id="WP_244908026.1">
    <property type="nucleotide sequence ID" value="NZ_PYGE01000004.1"/>
</dbReference>
<evidence type="ECO:0000313" key="1">
    <source>
        <dbReference type="EMBL" id="PSL05162.1"/>
    </source>
</evidence>
<reference evidence="1 2" key="1">
    <citation type="submission" date="2018-03" db="EMBL/GenBank/DDBJ databases">
        <title>Genomic Encyclopedia of Archaeal and Bacterial Type Strains, Phase II (KMG-II): from individual species to whole genera.</title>
        <authorList>
            <person name="Goeker M."/>
        </authorList>
    </citation>
    <scope>NUCLEOTIDE SEQUENCE [LARGE SCALE GENOMIC DNA]</scope>
    <source>
        <strain evidence="1 2">DSM 45211</strain>
    </source>
</reference>
<organism evidence="1 2">
    <name type="scientific">Haloactinopolyspora alba</name>
    <dbReference type="NCBI Taxonomy" id="648780"/>
    <lineage>
        <taxon>Bacteria</taxon>
        <taxon>Bacillati</taxon>
        <taxon>Actinomycetota</taxon>
        <taxon>Actinomycetes</taxon>
        <taxon>Jiangellales</taxon>
        <taxon>Jiangellaceae</taxon>
        <taxon>Haloactinopolyspora</taxon>
    </lineage>
</organism>
<protein>
    <submittedName>
        <fullName evidence="1">Uncharacterized protein</fullName>
    </submittedName>
</protein>
<name>A0A2P8E6P7_9ACTN</name>
<dbReference type="AlphaFoldDB" id="A0A2P8E6P7"/>
<gene>
    <name evidence="1" type="ORF">CLV30_10424</name>
</gene>
<accession>A0A2P8E6P7</accession>
<dbReference type="EMBL" id="PYGE01000004">
    <property type="protein sequence ID" value="PSL05162.1"/>
    <property type="molecule type" value="Genomic_DNA"/>
</dbReference>
<evidence type="ECO:0000313" key="2">
    <source>
        <dbReference type="Proteomes" id="UP000243528"/>
    </source>
</evidence>